<dbReference type="AlphaFoldDB" id="A0A1S2VP58"/>
<comment type="caution">
    <text evidence="1">The sequence shown here is derived from an EMBL/GenBank/DDBJ whole genome shotgun (WGS) entry which is preliminary data.</text>
</comment>
<dbReference type="RefSeq" id="WP_071502765.1">
    <property type="nucleotide sequence ID" value="NZ_MORL01000003.1"/>
</dbReference>
<name>A0A1S2VP58_9BACT</name>
<dbReference type="Proteomes" id="UP000181790">
    <property type="component" value="Unassembled WGS sequence"/>
</dbReference>
<evidence type="ECO:0000313" key="2">
    <source>
        <dbReference type="Proteomes" id="UP000181790"/>
    </source>
</evidence>
<sequence length="205" mass="23219">MYKAIYKVQDQNIDSANNRLFTPFVNCYIIHSAILYVNGVAGEQDVDFVFNGNYTETKLGYDLSDDDSFILDINYFYIKENTNMFDFLIQNSFSNKVKSNEIVSKHYINGQFSLDNGLYKNAVMNFGTVLEGLLNEGLSKATLATLIKNYSVTSSKKGSADKADMDFIRNLRNKVHANTISATQDVSRQEAIEARNKLELILNKL</sequence>
<proteinExistence type="predicted"/>
<organism evidence="1 2">
    <name type="scientific">Arsenicibacter rosenii</name>
    <dbReference type="NCBI Taxonomy" id="1750698"/>
    <lineage>
        <taxon>Bacteria</taxon>
        <taxon>Pseudomonadati</taxon>
        <taxon>Bacteroidota</taxon>
        <taxon>Cytophagia</taxon>
        <taxon>Cytophagales</taxon>
        <taxon>Spirosomataceae</taxon>
        <taxon>Arsenicibacter</taxon>
    </lineage>
</organism>
<dbReference type="EMBL" id="MORL01000003">
    <property type="protein sequence ID" value="OIN59966.1"/>
    <property type="molecule type" value="Genomic_DNA"/>
</dbReference>
<accession>A0A1S2VP58</accession>
<protein>
    <submittedName>
        <fullName evidence="1">Uncharacterized protein</fullName>
    </submittedName>
</protein>
<dbReference type="OrthoDB" id="9833969at2"/>
<evidence type="ECO:0000313" key="1">
    <source>
        <dbReference type="EMBL" id="OIN59966.1"/>
    </source>
</evidence>
<reference evidence="1 2" key="1">
    <citation type="submission" date="2016-10" db="EMBL/GenBank/DDBJ databases">
        <title>Arsenicibacter rosenii gen. nov., sp. nov., an efficient arsenic-methylating bacterium isolated from an arsenic-contaminated paddy soil.</title>
        <authorList>
            <person name="Huang K."/>
        </authorList>
    </citation>
    <scope>NUCLEOTIDE SEQUENCE [LARGE SCALE GENOMIC DNA]</scope>
    <source>
        <strain evidence="1 2">SM-1</strain>
    </source>
</reference>
<keyword evidence="2" id="KW-1185">Reference proteome</keyword>
<gene>
    <name evidence="1" type="ORF">BLX24_09015</name>
</gene>